<dbReference type="OrthoDB" id="99816at2759"/>
<keyword evidence="4" id="KW-1185">Reference proteome</keyword>
<evidence type="ECO:0000256" key="2">
    <source>
        <dbReference type="SAM" id="MobiDB-lite"/>
    </source>
</evidence>
<dbReference type="Proteomes" id="UP000018721">
    <property type="component" value="Unassembled WGS sequence"/>
</dbReference>
<dbReference type="AlphaFoldDB" id="V9EKT1"/>
<evidence type="ECO:0000313" key="3">
    <source>
        <dbReference type="EMBL" id="ETI38672.1"/>
    </source>
</evidence>
<feature type="region of interest" description="Disordered" evidence="2">
    <location>
        <begin position="391"/>
        <end position="414"/>
    </location>
</feature>
<gene>
    <name evidence="3" type="ORF">F443_15643</name>
</gene>
<feature type="compositionally biased region" description="Polar residues" evidence="2">
    <location>
        <begin position="170"/>
        <end position="179"/>
    </location>
</feature>
<feature type="coiled-coil region" evidence="1">
    <location>
        <begin position="586"/>
        <end position="613"/>
    </location>
</feature>
<dbReference type="EMBL" id="ANIZ01002746">
    <property type="protein sequence ID" value="ETI38672.1"/>
    <property type="molecule type" value="Genomic_DNA"/>
</dbReference>
<keyword evidence="1" id="KW-0175">Coiled coil</keyword>
<accession>V9EKT1</accession>
<feature type="region of interest" description="Disordered" evidence="2">
    <location>
        <begin position="1"/>
        <end position="28"/>
    </location>
</feature>
<feature type="compositionally biased region" description="Low complexity" evidence="2">
    <location>
        <begin position="9"/>
        <end position="19"/>
    </location>
</feature>
<protein>
    <submittedName>
        <fullName evidence="3">Uncharacterized protein</fullName>
    </submittedName>
</protein>
<feature type="compositionally biased region" description="Basic and acidic residues" evidence="2">
    <location>
        <begin position="180"/>
        <end position="202"/>
    </location>
</feature>
<name>V9EKT1_PHYNI</name>
<sequence length="676" mass="76639">MTHQPPSPSRQRSLRSPPRSRVDEPNRDLLAKRLTTVSELQREMLDRWNKKSTGPVSKAIPVPLHAGETLQQYTRAFESWLLTKNETFASLRYDICRERGFWFSFAHKRAGACGNKASLQRDMDGLSSFYGPQSGNSNKRTRYSESSSYDREKSFAQRSEWSYSSSTREWGYESRTNPTRSRDNELHQVTKEGKHSSRHESVRSCQTTSEKAVEKRSDELLAHRMVSPEQFLNVLASGKNTLISLLKSENSMPAKSSTRQDDVQHRHGDQTSPNTSCTKFVTEIDTIEARKSDDINSFLPKVQFGTNSSLKSPAHRSLDGKYEKIEPAPLISSADRSEKINNADTTRTEQSSEFQAYFDSPPAWAAQLIKQVQDLQNMVDQLQHEIKTLRGSHKAKPPLEQSCPSTEKPENMDTDNSVAIKSSVVLVDSRLSSSPRTRSVDVKNEVIMDEELTTETKDSTAIEILQRMLFPNADDTCFSVKDDPEKRRLIAEYDYINTQIIANQTAIDDALEYVKTIKDVDEASAAEHHSQIMELVVSVNQEKKKRASALSALIVYSWSGRREALLSILAEESIVSQNGSVKHEKWEALSSRIKENDAELKQLETQVNDQVQAVRASFMESDSARHLILLRGLSDKLTTERTALEGEQQQLLATFLRCDEEIQKMVKKLLEKSKRP</sequence>
<feature type="region of interest" description="Disordered" evidence="2">
    <location>
        <begin position="250"/>
        <end position="276"/>
    </location>
</feature>
<proteinExistence type="predicted"/>
<reference evidence="3 4" key="1">
    <citation type="submission" date="2013-11" db="EMBL/GenBank/DDBJ databases">
        <title>The Genome Sequence of Phytophthora parasitica P1569.</title>
        <authorList>
            <consortium name="The Broad Institute Genomics Platform"/>
            <person name="Russ C."/>
            <person name="Tyler B."/>
            <person name="Panabieres F."/>
            <person name="Shan W."/>
            <person name="Tripathy S."/>
            <person name="Grunwald N."/>
            <person name="Machado M."/>
            <person name="Johnson C.S."/>
            <person name="Arredondo F."/>
            <person name="Hong C."/>
            <person name="Coffey M."/>
            <person name="Young S.K."/>
            <person name="Zeng Q."/>
            <person name="Gargeya S."/>
            <person name="Fitzgerald M."/>
            <person name="Abouelleil A."/>
            <person name="Alvarado L."/>
            <person name="Chapman S.B."/>
            <person name="Gainer-Dewar J."/>
            <person name="Goldberg J."/>
            <person name="Griggs A."/>
            <person name="Gujja S."/>
            <person name="Hansen M."/>
            <person name="Howarth C."/>
            <person name="Imamovic A."/>
            <person name="Ireland A."/>
            <person name="Larimer J."/>
            <person name="McCowan C."/>
            <person name="Murphy C."/>
            <person name="Pearson M."/>
            <person name="Poon T.W."/>
            <person name="Priest M."/>
            <person name="Roberts A."/>
            <person name="Saif S."/>
            <person name="Shea T."/>
            <person name="Sykes S."/>
            <person name="Wortman J."/>
            <person name="Nusbaum C."/>
            <person name="Birren B."/>
        </authorList>
    </citation>
    <scope>NUCLEOTIDE SEQUENCE [LARGE SCALE GENOMIC DNA]</scope>
    <source>
        <strain evidence="3 4">P1569</strain>
    </source>
</reference>
<evidence type="ECO:0000313" key="4">
    <source>
        <dbReference type="Proteomes" id="UP000018721"/>
    </source>
</evidence>
<dbReference type="HOGENOM" id="CLU_406818_0_0_1"/>
<feature type="region of interest" description="Disordered" evidence="2">
    <location>
        <begin position="128"/>
        <end position="150"/>
    </location>
</feature>
<comment type="caution">
    <text evidence="3">The sequence shown here is derived from an EMBL/GenBank/DDBJ whole genome shotgun (WGS) entry which is preliminary data.</text>
</comment>
<organism evidence="3 4">
    <name type="scientific">Phytophthora nicotianae P1569</name>
    <dbReference type="NCBI Taxonomy" id="1317065"/>
    <lineage>
        <taxon>Eukaryota</taxon>
        <taxon>Sar</taxon>
        <taxon>Stramenopiles</taxon>
        <taxon>Oomycota</taxon>
        <taxon>Peronosporomycetes</taxon>
        <taxon>Peronosporales</taxon>
        <taxon>Peronosporaceae</taxon>
        <taxon>Phytophthora</taxon>
    </lineage>
</organism>
<dbReference type="eggNOG" id="ENOG502R7UN">
    <property type="taxonomic scope" value="Eukaryota"/>
</dbReference>
<feature type="compositionally biased region" description="Basic and acidic residues" evidence="2">
    <location>
        <begin position="258"/>
        <end position="269"/>
    </location>
</feature>
<feature type="region of interest" description="Disordered" evidence="2">
    <location>
        <begin position="170"/>
        <end position="212"/>
    </location>
</feature>
<evidence type="ECO:0000256" key="1">
    <source>
        <dbReference type="SAM" id="Coils"/>
    </source>
</evidence>